<name>A0ABZ2EQH9_9FIRM</name>
<sequence length="93" mass="10789">MSDVSVLVDNDYSGVRRKGAFRKAKKDEGISKSKNPYKIESDYMRTAEHEGSKIRMGKNNKPIKTREYYFINDKSKKCTGKIEGTQLHYSYNE</sequence>
<proteinExistence type="predicted"/>
<evidence type="ECO:0000313" key="1">
    <source>
        <dbReference type="EMBL" id="WWD82109.1"/>
    </source>
</evidence>
<accession>A0ABZ2EQH9</accession>
<gene>
    <name evidence="1" type="ORF">TEGL_04830</name>
</gene>
<dbReference type="EMBL" id="CP117523">
    <property type="protein sequence ID" value="WWD82109.1"/>
    <property type="molecule type" value="Genomic_DNA"/>
</dbReference>
<dbReference type="Proteomes" id="UP001348492">
    <property type="component" value="Chromosome"/>
</dbReference>
<reference evidence="1 2" key="1">
    <citation type="journal article" date="2023" name="PLoS ONE">
        <title>Genome-based metabolic and phylogenomic analysis of three Terrisporobacter species.</title>
        <authorList>
            <person name="Boer T."/>
            <person name="Bengelsdorf F.R."/>
            <person name="Bomeke M."/>
            <person name="Daniel R."/>
            <person name="Poehlein A."/>
        </authorList>
    </citation>
    <scope>NUCLEOTIDE SEQUENCE [LARGE SCALE GENOMIC DNA]</scope>
    <source>
        <strain evidence="1 2">DSM 1288</strain>
    </source>
</reference>
<dbReference type="RefSeq" id="WP_018592457.1">
    <property type="nucleotide sequence ID" value="NZ_CP117523.1"/>
</dbReference>
<protein>
    <submittedName>
        <fullName evidence="1">Uncharacterized protein</fullName>
    </submittedName>
</protein>
<evidence type="ECO:0000313" key="2">
    <source>
        <dbReference type="Proteomes" id="UP001348492"/>
    </source>
</evidence>
<keyword evidence="2" id="KW-1185">Reference proteome</keyword>
<organism evidence="1 2">
    <name type="scientific">Terrisporobacter glycolicus ATCC 14880 = DSM 1288</name>
    <dbReference type="NCBI Taxonomy" id="1121315"/>
    <lineage>
        <taxon>Bacteria</taxon>
        <taxon>Bacillati</taxon>
        <taxon>Bacillota</taxon>
        <taxon>Clostridia</taxon>
        <taxon>Peptostreptococcales</taxon>
        <taxon>Peptostreptococcaceae</taxon>
        <taxon>Terrisporobacter</taxon>
    </lineage>
</organism>